<organism evidence="1 2">
    <name type="scientific">Panagrolaimus sp. JU765</name>
    <dbReference type="NCBI Taxonomy" id="591449"/>
    <lineage>
        <taxon>Eukaryota</taxon>
        <taxon>Metazoa</taxon>
        <taxon>Ecdysozoa</taxon>
        <taxon>Nematoda</taxon>
        <taxon>Chromadorea</taxon>
        <taxon>Rhabditida</taxon>
        <taxon>Tylenchina</taxon>
        <taxon>Panagrolaimomorpha</taxon>
        <taxon>Panagrolaimoidea</taxon>
        <taxon>Panagrolaimidae</taxon>
        <taxon>Panagrolaimus</taxon>
    </lineage>
</organism>
<reference evidence="2" key="1">
    <citation type="submission" date="2022-11" db="UniProtKB">
        <authorList>
            <consortium name="WormBaseParasite"/>
        </authorList>
    </citation>
    <scope>IDENTIFICATION</scope>
</reference>
<evidence type="ECO:0000313" key="1">
    <source>
        <dbReference type="Proteomes" id="UP000887576"/>
    </source>
</evidence>
<protein>
    <submittedName>
        <fullName evidence="2">G-protein coupled receptors family 1 profile domain-containing protein</fullName>
    </submittedName>
</protein>
<accession>A0AC34RTA4</accession>
<sequence>MKTRFAHRTNEKKLVQNFIIVIQFIIICLFQWFSAFFFFMVPYSFGTTLNGVLVTNLCGMLNPSINAIVMFASNKRIKQMLAELFRKRTLLVFITKNSDKTILVKSRIHPSYPEQFSPSAKRGSNMTQVFFKVNK</sequence>
<name>A0AC34RTA4_9BILA</name>
<dbReference type="WBParaSite" id="JU765_v2.g9901.t1">
    <property type="protein sequence ID" value="JU765_v2.g9901.t1"/>
    <property type="gene ID" value="JU765_v2.g9901"/>
</dbReference>
<proteinExistence type="predicted"/>
<dbReference type="Proteomes" id="UP000887576">
    <property type="component" value="Unplaced"/>
</dbReference>
<evidence type="ECO:0000313" key="2">
    <source>
        <dbReference type="WBParaSite" id="JU765_v2.g9901.t1"/>
    </source>
</evidence>